<evidence type="ECO:0000256" key="4">
    <source>
        <dbReference type="SAM" id="SignalP"/>
    </source>
</evidence>
<keyword evidence="7" id="KW-1185">Reference proteome</keyword>
<dbReference type="GO" id="GO:0009279">
    <property type="term" value="C:cell outer membrane"/>
    <property type="evidence" value="ECO:0007669"/>
    <property type="project" value="UniProtKB-SubCell"/>
</dbReference>
<gene>
    <name evidence="6" type="ORF">SAMN05421820_102778</name>
</gene>
<sequence length="725" mass="81535">MKPLFALLALMMLHVHLHAQIDTNLKEIQIIAVKSTVKNNSDKLVYNVATSITAVGTDALNALSKIPGIKIGDGTVGIAGKGSVRVMINDQIVQLSGIELTRYLKTIPAGQISRIELIKNPGANYDAEGNAGLINIITKKSNQQGYQVNIQTSGKKWLHNPAKVYNTRGYQAGNIAGDISYNSNKLSARAGINFDRSHLLEGFRTELSYPKQAWMQSDTGDYKYRNLSYEAGLDYKLSSKASIGFNYMGGKNTYEGFDHVYNTFTTPGSSTPDSSIRTLASYYPISRINSINLHSVINFDTSGRKLLLNADYFNHYRTDVSDFDSKSYQPDGSANPAGNTRFYDTNKQNINIYTFKADAILPTRFAQFAFGGKLSFIDNYSNAFYYNKSPQNELVFNPGLSSEFDYTENTQSLYASMNIDRNEWKYKIGLRTELTQTKGYSPILKQNTDNNYFKFFPSLSVNYQPNIDHNLAFNFGRRINRPTFWNLNPYKSLYTAYSYGQGNPYLQPEYNSNFEVSHSYKNILSSSLFFNMTDNGFSNVILADAGTNIVYTTPLNFIKTYRYGISENLSIPLTSWLDNNNQVTLSYTHAKSKMANIKDVKGFGLYLASNNNIYLNEQKTFAAAINFWYQFPEVDHISRTDSYYKLDLGVKASAFKKKVDLALTINDVFLSSAPAITTTVNNIKQQFTNFQLQRFALLSISYRFGNSSAKSGDKTTGNAEERGRL</sequence>
<feature type="chain" id="PRO_5010252546" evidence="4">
    <location>
        <begin position="20"/>
        <end position="725"/>
    </location>
</feature>
<dbReference type="OrthoDB" id="606851at2"/>
<dbReference type="PANTHER" id="PTHR40980:SF4">
    <property type="entry name" value="TONB-DEPENDENT RECEPTOR-LIKE BETA-BARREL DOMAIN-CONTAINING PROTEIN"/>
    <property type="match status" value="1"/>
</dbReference>
<dbReference type="AlphaFoldDB" id="A0A1G9PVE9"/>
<evidence type="ECO:0000313" key="6">
    <source>
        <dbReference type="EMBL" id="SDM02740.1"/>
    </source>
</evidence>
<dbReference type="PANTHER" id="PTHR40980">
    <property type="entry name" value="PLUG DOMAIN-CONTAINING PROTEIN"/>
    <property type="match status" value="1"/>
</dbReference>
<protein>
    <submittedName>
        <fullName evidence="6">Outer membrane receptor proteins, mostly Fe transport</fullName>
    </submittedName>
</protein>
<keyword evidence="2" id="KW-0472">Membrane</keyword>
<dbReference type="InterPro" id="IPR037066">
    <property type="entry name" value="Plug_dom_sf"/>
</dbReference>
<dbReference type="RefSeq" id="WP_074605592.1">
    <property type="nucleotide sequence ID" value="NZ_FNGY01000002.1"/>
</dbReference>
<name>A0A1G9PVE9_9SPHI</name>
<keyword evidence="4" id="KW-0732">Signal</keyword>
<dbReference type="Gene3D" id="2.40.170.20">
    <property type="entry name" value="TonB-dependent receptor, beta-barrel domain"/>
    <property type="match status" value="1"/>
</dbReference>
<evidence type="ECO:0000256" key="1">
    <source>
        <dbReference type="ARBA" id="ARBA00004442"/>
    </source>
</evidence>
<comment type="subcellular location">
    <subcellularLocation>
        <location evidence="1">Cell outer membrane</location>
    </subcellularLocation>
</comment>
<keyword evidence="6" id="KW-0675">Receptor</keyword>
<dbReference type="Gene3D" id="2.170.130.10">
    <property type="entry name" value="TonB-dependent receptor, plug domain"/>
    <property type="match status" value="1"/>
</dbReference>
<evidence type="ECO:0000256" key="3">
    <source>
        <dbReference type="ARBA" id="ARBA00023237"/>
    </source>
</evidence>
<feature type="domain" description="Outer membrane protein beta-barrel" evidence="5">
    <location>
        <begin position="298"/>
        <end position="702"/>
    </location>
</feature>
<dbReference type="InterPro" id="IPR041700">
    <property type="entry name" value="OMP_b-brl_3"/>
</dbReference>
<proteinExistence type="predicted"/>
<feature type="signal peptide" evidence="4">
    <location>
        <begin position="1"/>
        <end position="19"/>
    </location>
</feature>
<keyword evidence="3" id="KW-0998">Cell outer membrane</keyword>
<evidence type="ECO:0000259" key="5">
    <source>
        <dbReference type="Pfam" id="PF14905"/>
    </source>
</evidence>
<evidence type="ECO:0000256" key="2">
    <source>
        <dbReference type="ARBA" id="ARBA00023136"/>
    </source>
</evidence>
<dbReference type="SUPFAM" id="SSF56935">
    <property type="entry name" value="Porins"/>
    <property type="match status" value="1"/>
</dbReference>
<evidence type="ECO:0000313" key="7">
    <source>
        <dbReference type="Proteomes" id="UP000183200"/>
    </source>
</evidence>
<dbReference type="EMBL" id="FNGY01000002">
    <property type="protein sequence ID" value="SDM02740.1"/>
    <property type="molecule type" value="Genomic_DNA"/>
</dbReference>
<dbReference type="Pfam" id="PF14905">
    <property type="entry name" value="OMP_b-brl_3"/>
    <property type="match status" value="1"/>
</dbReference>
<dbReference type="Proteomes" id="UP000183200">
    <property type="component" value="Unassembled WGS sequence"/>
</dbReference>
<reference evidence="7" key="1">
    <citation type="submission" date="2016-10" db="EMBL/GenBank/DDBJ databases">
        <authorList>
            <person name="Varghese N."/>
            <person name="Submissions S."/>
        </authorList>
    </citation>
    <scope>NUCLEOTIDE SEQUENCE [LARGE SCALE GENOMIC DNA]</scope>
    <source>
        <strain evidence="7">DSM 19110</strain>
    </source>
</reference>
<organism evidence="6 7">
    <name type="scientific">Pedobacter steynii</name>
    <dbReference type="NCBI Taxonomy" id="430522"/>
    <lineage>
        <taxon>Bacteria</taxon>
        <taxon>Pseudomonadati</taxon>
        <taxon>Bacteroidota</taxon>
        <taxon>Sphingobacteriia</taxon>
        <taxon>Sphingobacteriales</taxon>
        <taxon>Sphingobacteriaceae</taxon>
        <taxon>Pedobacter</taxon>
    </lineage>
</organism>
<dbReference type="InterPro" id="IPR036942">
    <property type="entry name" value="Beta-barrel_TonB_sf"/>
</dbReference>
<accession>A0A1G9PVE9</accession>